<evidence type="ECO:0000313" key="1">
    <source>
        <dbReference type="EMBL" id="JAD20559.1"/>
    </source>
</evidence>
<protein>
    <submittedName>
        <fullName evidence="1">Uncharacterized protein</fullName>
    </submittedName>
</protein>
<sequence length="19" mass="2449">MRIWKFLLVLIYTRNIRVN</sequence>
<reference evidence="1" key="2">
    <citation type="journal article" date="2015" name="Data Brief">
        <title>Shoot transcriptome of the giant reed, Arundo donax.</title>
        <authorList>
            <person name="Barrero R.A."/>
            <person name="Guerrero F.D."/>
            <person name="Moolhuijzen P."/>
            <person name="Goolsby J.A."/>
            <person name="Tidwell J."/>
            <person name="Bellgard S.E."/>
            <person name="Bellgard M.I."/>
        </authorList>
    </citation>
    <scope>NUCLEOTIDE SEQUENCE</scope>
    <source>
        <tissue evidence="1">Shoot tissue taken approximately 20 cm above the soil surface</tissue>
    </source>
</reference>
<dbReference type="EMBL" id="GBRH01277336">
    <property type="protein sequence ID" value="JAD20559.1"/>
    <property type="molecule type" value="Transcribed_RNA"/>
</dbReference>
<accession>A0A0A8Y3X1</accession>
<organism evidence="1">
    <name type="scientific">Arundo donax</name>
    <name type="common">Giant reed</name>
    <name type="synonym">Donax arundinaceus</name>
    <dbReference type="NCBI Taxonomy" id="35708"/>
    <lineage>
        <taxon>Eukaryota</taxon>
        <taxon>Viridiplantae</taxon>
        <taxon>Streptophyta</taxon>
        <taxon>Embryophyta</taxon>
        <taxon>Tracheophyta</taxon>
        <taxon>Spermatophyta</taxon>
        <taxon>Magnoliopsida</taxon>
        <taxon>Liliopsida</taxon>
        <taxon>Poales</taxon>
        <taxon>Poaceae</taxon>
        <taxon>PACMAD clade</taxon>
        <taxon>Arundinoideae</taxon>
        <taxon>Arundineae</taxon>
        <taxon>Arundo</taxon>
    </lineage>
</organism>
<dbReference type="AlphaFoldDB" id="A0A0A8Y3X1"/>
<name>A0A0A8Y3X1_ARUDO</name>
<proteinExistence type="predicted"/>
<reference evidence="1" key="1">
    <citation type="submission" date="2014-09" db="EMBL/GenBank/DDBJ databases">
        <authorList>
            <person name="Magalhaes I.L.F."/>
            <person name="Oliveira U."/>
            <person name="Santos F.R."/>
            <person name="Vidigal T.H.D.A."/>
            <person name="Brescovit A.D."/>
            <person name="Santos A.J."/>
        </authorList>
    </citation>
    <scope>NUCLEOTIDE SEQUENCE</scope>
    <source>
        <tissue evidence="1">Shoot tissue taken approximately 20 cm above the soil surface</tissue>
    </source>
</reference>